<evidence type="ECO:0000313" key="1">
    <source>
        <dbReference type="EMBL" id="GAG54689.1"/>
    </source>
</evidence>
<organism evidence="1">
    <name type="scientific">marine sediment metagenome</name>
    <dbReference type="NCBI Taxonomy" id="412755"/>
    <lineage>
        <taxon>unclassified sequences</taxon>
        <taxon>metagenomes</taxon>
        <taxon>ecological metagenomes</taxon>
    </lineage>
</organism>
<comment type="caution">
    <text evidence="1">The sequence shown here is derived from an EMBL/GenBank/DDBJ whole genome shotgun (WGS) entry which is preliminary data.</text>
</comment>
<feature type="non-terminal residue" evidence="1">
    <location>
        <position position="1"/>
    </location>
</feature>
<protein>
    <submittedName>
        <fullName evidence="1">Uncharacterized protein</fullName>
    </submittedName>
</protein>
<dbReference type="EMBL" id="BART01004569">
    <property type="protein sequence ID" value="GAG54689.1"/>
    <property type="molecule type" value="Genomic_DNA"/>
</dbReference>
<sequence>SRDFKNIVWPVFSEWLGGGKIIPIETIMDSKFCELLDMTAGIDAWQIINFKGIRGIASRIQWGKTNWRSWTIRYEKKSGYDTEFQRLTNNDKTLLKATYHIQAYIDKKRGKLLGAACIKTEDLIDMLNKDIYGILLKNPQDNTLFIPVWWSSAKRNGYDVFIYNSNENQQLRLNYKVEK</sequence>
<dbReference type="AlphaFoldDB" id="X0YFD4"/>
<name>X0YFD4_9ZZZZ</name>
<proteinExistence type="predicted"/>
<gene>
    <name evidence="1" type="ORF">S01H4_11360</name>
</gene>
<reference evidence="1" key="1">
    <citation type="journal article" date="2014" name="Front. Microbiol.">
        <title>High frequency of phylogenetically diverse reductive dehalogenase-homologous genes in deep subseafloor sedimentary metagenomes.</title>
        <authorList>
            <person name="Kawai M."/>
            <person name="Futagami T."/>
            <person name="Toyoda A."/>
            <person name="Takaki Y."/>
            <person name="Nishi S."/>
            <person name="Hori S."/>
            <person name="Arai W."/>
            <person name="Tsubouchi T."/>
            <person name="Morono Y."/>
            <person name="Uchiyama I."/>
            <person name="Ito T."/>
            <person name="Fujiyama A."/>
            <person name="Inagaki F."/>
            <person name="Takami H."/>
        </authorList>
    </citation>
    <scope>NUCLEOTIDE SEQUENCE</scope>
    <source>
        <strain evidence="1">Expedition CK06-06</strain>
    </source>
</reference>
<accession>X0YFD4</accession>